<evidence type="ECO:0000256" key="1">
    <source>
        <dbReference type="SAM" id="Phobius"/>
    </source>
</evidence>
<accession>A0A075GXA3</accession>
<keyword evidence="1" id="KW-1133">Transmembrane helix</keyword>
<name>A0A075GXA3_9ARCH</name>
<keyword evidence="1" id="KW-0472">Membrane</keyword>
<feature type="transmembrane region" description="Helical" evidence="1">
    <location>
        <begin position="7"/>
        <end position="25"/>
    </location>
</feature>
<organism evidence="2">
    <name type="scientific">uncultured marine thaumarchaeote KM3_31_D02</name>
    <dbReference type="NCBI Taxonomy" id="1456117"/>
    <lineage>
        <taxon>Archaea</taxon>
        <taxon>Nitrososphaerota</taxon>
        <taxon>environmental samples</taxon>
    </lineage>
</organism>
<dbReference type="AlphaFoldDB" id="A0A075GXA3"/>
<proteinExistence type="predicted"/>
<protein>
    <submittedName>
        <fullName evidence="2">Uncharacterized protein</fullName>
    </submittedName>
</protein>
<reference evidence="2" key="1">
    <citation type="journal article" date="2014" name="Genome Biol. Evol.">
        <title>Pangenome evidence for extensive interdomain horizontal transfer affecting lineage core and shell genes in uncultured planktonic thaumarchaeota and euryarchaeota.</title>
        <authorList>
            <person name="Deschamps P."/>
            <person name="Zivanovic Y."/>
            <person name="Moreira D."/>
            <person name="Rodriguez-Valera F."/>
            <person name="Lopez-Garcia P."/>
        </authorList>
    </citation>
    <scope>NUCLEOTIDE SEQUENCE</scope>
</reference>
<feature type="transmembrane region" description="Helical" evidence="1">
    <location>
        <begin position="128"/>
        <end position="150"/>
    </location>
</feature>
<sequence length="156" mass="17007">MLNKYTIIGLIVGCVISGLGVASMIDSLVNPIEIRQTNDTFGTGDSDKIRFNAPANSFQTLTITGDTFDVKILTADEKNNIDDSYKDEATFSWTNTVSGENVIQIQNTGQSEFNISGTFELSRDPLFLTYHILVIVAGIVVIGFSAAFSVRKPRGF</sequence>
<dbReference type="EMBL" id="KF900833">
    <property type="protein sequence ID" value="AIF08486.1"/>
    <property type="molecule type" value="Genomic_DNA"/>
</dbReference>
<keyword evidence="1" id="KW-0812">Transmembrane</keyword>
<evidence type="ECO:0000313" key="2">
    <source>
        <dbReference type="EMBL" id="AIF08486.1"/>
    </source>
</evidence>